<evidence type="ECO:0000313" key="4">
    <source>
        <dbReference type="EMBL" id="RGA00552.1"/>
    </source>
</evidence>
<accession>A0ABX9L9B7</accession>
<sequence length="217" mass="22568">MTFPGGRRALAIVVTLVILVAGGVAWALWPSGPAAQGRDLVIPVVDGPSGDQRVDLDATFYPPASGGRAPAVLLAHGFGGSKDSMREQAERLAGRGYAVLTWSARGFGRSTGQIALNSPDYEVKDVRGLVDWLAARPEVRLDAPGDPRVGIAGGSYGGAIALMAAAYDSRVDAIVPQITWYDLADALFPDASGAGPANGVFKKMWAGIFFSAAADRL</sequence>
<comment type="caution">
    <text evidence="4">The sequence shown here is derived from an EMBL/GenBank/DDBJ whole genome shotgun (WGS) entry which is preliminary data.</text>
</comment>
<gene>
    <name evidence="4" type="ORF">DI270_034180</name>
</gene>
<dbReference type="InterPro" id="IPR029058">
    <property type="entry name" value="AB_hydrolase_fold"/>
</dbReference>
<dbReference type="GO" id="GO:0016787">
    <property type="term" value="F:hydrolase activity"/>
    <property type="evidence" value="ECO:0007669"/>
    <property type="project" value="UniProtKB-KW"/>
</dbReference>
<evidence type="ECO:0000313" key="5">
    <source>
        <dbReference type="Proteomes" id="UP000262538"/>
    </source>
</evidence>
<name>A0ABX9L9B7_9ACTN</name>
<evidence type="ECO:0000256" key="1">
    <source>
        <dbReference type="ARBA" id="ARBA00008645"/>
    </source>
</evidence>
<dbReference type="InterPro" id="IPR050261">
    <property type="entry name" value="FrsA_esterase"/>
</dbReference>
<comment type="similarity">
    <text evidence="1">Belongs to the AB hydrolase superfamily.</text>
</comment>
<dbReference type="SUPFAM" id="SSF53474">
    <property type="entry name" value="alpha/beta-Hydrolases"/>
    <property type="match status" value="1"/>
</dbReference>
<keyword evidence="5" id="KW-1185">Reference proteome</keyword>
<dbReference type="InterPro" id="IPR000383">
    <property type="entry name" value="Xaa-Pro-like_dom"/>
</dbReference>
<dbReference type="Pfam" id="PF02129">
    <property type="entry name" value="Peptidase_S15"/>
    <property type="match status" value="1"/>
</dbReference>
<evidence type="ECO:0000256" key="2">
    <source>
        <dbReference type="ARBA" id="ARBA00022801"/>
    </source>
</evidence>
<proteinExistence type="inferred from homology"/>
<feature type="non-terminal residue" evidence="4">
    <location>
        <position position="217"/>
    </location>
</feature>
<dbReference type="RefSeq" id="WP_117410280.1">
    <property type="nucleotide sequence ID" value="NZ_QFZU02000256.1"/>
</dbReference>
<organism evidence="4 5">
    <name type="scientific">Microbispora triticiradicis</name>
    <dbReference type="NCBI Taxonomy" id="2200763"/>
    <lineage>
        <taxon>Bacteria</taxon>
        <taxon>Bacillati</taxon>
        <taxon>Actinomycetota</taxon>
        <taxon>Actinomycetes</taxon>
        <taxon>Streptosporangiales</taxon>
        <taxon>Streptosporangiaceae</taxon>
        <taxon>Microbispora</taxon>
    </lineage>
</organism>
<evidence type="ECO:0000259" key="3">
    <source>
        <dbReference type="Pfam" id="PF02129"/>
    </source>
</evidence>
<keyword evidence="2 4" id="KW-0378">Hydrolase</keyword>
<feature type="domain" description="Xaa-Pro dipeptidyl-peptidase-like" evidence="3">
    <location>
        <begin position="54"/>
        <end position="189"/>
    </location>
</feature>
<dbReference type="Gene3D" id="3.40.50.1820">
    <property type="entry name" value="alpha/beta hydrolase"/>
    <property type="match status" value="1"/>
</dbReference>
<protein>
    <submittedName>
        <fullName evidence="4">Alpha/beta fold hydrolase</fullName>
    </submittedName>
</protein>
<dbReference type="Proteomes" id="UP000262538">
    <property type="component" value="Unassembled WGS sequence"/>
</dbReference>
<dbReference type="PANTHER" id="PTHR22946:SF9">
    <property type="entry name" value="POLYKETIDE TRANSFERASE AF380"/>
    <property type="match status" value="1"/>
</dbReference>
<dbReference type="PANTHER" id="PTHR22946">
    <property type="entry name" value="DIENELACTONE HYDROLASE DOMAIN-CONTAINING PROTEIN-RELATED"/>
    <property type="match status" value="1"/>
</dbReference>
<reference evidence="4 5" key="1">
    <citation type="submission" date="2018-08" db="EMBL/GenBank/DDBJ databases">
        <title>Microbispora. triticiradicis sp. nov., a novel actinomycete isolated from the root of wheat (Triticum aestivum L.)).</title>
        <authorList>
            <person name="Han C."/>
        </authorList>
    </citation>
    <scope>NUCLEOTIDE SEQUENCE [LARGE SCALE GENOMIC DNA]</scope>
    <source>
        <strain evidence="4 5">NEAU-HRDPA2-9</strain>
    </source>
</reference>
<dbReference type="EMBL" id="QFZU02000256">
    <property type="protein sequence ID" value="RGA00552.1"/>
    <property type="molecule type" value="Genomic_DNA"/>
</dbReference>